<dbReference type="Gene3D" id="3.40.50.300">
    <property type="entry name" value="P-loop containing nucleotide triphosphate hydrolases"/>
    <property type="match status" value="1"/>
</dbReference>
<dbReference type="Proteomes" id="UP000564385">
    <property type="component" value="Unassembled WGS sequence"/>
</dbReference>
<dbReference type="AlphaFoldDB" id="A0A852VG24"/>
<sequence length="181" mass="19927">MKLIFLYGLPATGKLSVAQELAAMTGYKLFHNHLTVDLLLSVFDFGTPGFVALREEIWLSVFDQASLSHLPALIFTFAPEPTVRHSFLQNALHTISQRGGNVEFVELVCPLSELKKRLNSPSRLQYRKLTSETLFDQIHAAGGFEGSFLPKPQLSIDTSLCTPLQAAAKIAEVLALDLSLT</sequence>
<gene>
    <name evidence="1" type="ORF">HDF08_003917</name>
</gene>
<dbReference type="SUPFAM" id="SSF52540">
    <property type="entry name" value="P-loop containing nucleoside triphosphate hydrolases"/>
    <property type="match status" value="1"/>
</dbReference>
<proteinExistence type="predicted"/>
<evidence type="ECO:0000313" key="1">
    <source>
        <dbReference type="EMBL" id="NYF91798.1"/>
    </source>
</evidence>
<evidence type="ECO:0000313" key="2">
    <source>
        <dbReference type="Proteomes" id="UP000564385"/>
    </source>
</evidence>
<dbReference type="InterPro" id="IPR027417">
    <property type="entry name" value="P-loop_NTPase"/>
</dbReference>
<dbReference type="EMBL" id="JACCCU010000003">
    <property type="protein sequence ID" value="NYF91798.1"/>
    <property type="molecule type" value="Genomic_DNA"/>
</dbReference>
<protein>
    <submittedName>
        <fullName evidence="1">Chloramphenicol 3-O-phosphotransferase</fullName>
    </submittedName>
</protein>
<comment type="caution">
    <text evidence="1">The sequence shown here is derived from an EMBL/GenBank/DDBJ whole genome shotgun (WGS) entry which is preliminary data.</text>
</comment>
<dbReference type="GO" id="GO:0016740">
    <property type="term" value="F:transferase activity"/>
    <property type="evidence" value="ECO:0007669"/>
    <property type="project" value="UniProtKB-KW"/>
</dbReference>
<accession>A0A852VG24</accession>
<reference evidence="1 2" key="1">
    <citation type="submission" date="2020-07" db="EMBL/GenBank/DDBJ databases">
        <title>Genomic Encyclopedia of Type Strains, Phase IV (KMG-V): Genome sequencing to study the core and pangenomes of soil and plant-associated prokaryotes.</title>
        <authorList>
            <person name="Whitman W."/>
        </authorList>
    </citation>
    <scope>NUCLEOTIDE SEQUENCE [LARGE SCALE GENOMIC DNA]</scope>
    <source>
        <strain evidence="1 2">M8UP22</strain>
    </source>
</reference>
<organism evidence="1 2">
    <name type="scientific">Tunturiibacter lichenicola</name>
    <dbReference type="NCBI Taxonomy" id="2051959"/>
    <lineage>
        <taxon>Bacteria</taxon>
        <taxon>Pseudomonadati</taxon>
        <taxon>Acidobacteriota</taxon>
        <taxon>Terriglobia</taxon>
        <taxon>Terriglobales</taxon>
        <taxon>Acidobacteriaceae</taxon>
        <taxon>Tunturiibacter</taxon>
    </lineage>
</organism>
<name>A0A852VG24_9BACT</name>